<proteinExistence type="predicted"/>
<dbReference type="InterPro" id="IPR012292">
    <property type="entry name" value="Globin/Proto"/>
</dbReference>
<dbReference type="EMBL" id="JAZGZP010000015">
    <property type="protein sequence ID" value="MFK7001353.1"/>
    <property type="molecule type" value="Genomic_DNA"/>
</dbReference>
<evidence type="ECO:0000313" key="2">
    <source>
        <dbReference type="Proteomes" id="UP001621706"/>
    </source>
</evidence>
<organism evidence="1 2">
    <name type="scientific">Flavobacterium oreochromis</name>
    <dbReference type="NCBI Taxonomy" id="2906078"/>
    <lineage>
        <taxon>Bacteria</taxon>
        <taxon>Pseudomonadati</taxon>
        <taxon>Bacteroidota</taxon>
        <taxon>Flavobacteriia</taxon>
        <taxon>Flavobacteriales</taxon>
        <taxon>Flavobacteriaceae</taxon>
        <taxon>Flavobacterium</taxon>
    </lineage>
</organism>
<dbReference type="SUPFAM" id="SSF46458">
    <property type="entry name" value="Globin-like"/>
    <property type="match status" value="1"/>
</dbReference>
<dbReference type="Gene3D" id="1.10.490.10">
    <property type="entry name" value="Globins"/>
    <property type="match status" value="1"/>
</dbReference>
<evidence type="ECO:0000313" key="1">
    <source>
        <dbReference type="EMBL" id="MFK7001353.1"/>
    </source>
</evidence>
<name>A0ABW8PAF6_9FLAO</name>
<keyword evidence="2" id="KW-1185">Reference proteome</keyword>
<dbReference type="RefSeq" id="WP_235819326.1">
    <property type="nucleotide sequence ID" value="NZ_JAZGZP010000015.1"/>
</dbReference>
<dbReference type="CDD" id="cd08916">
    <property type="entry name" value="TrHb3_P"/>
    <property type="match status" value="1"/>
</dbReference>
<dbReference type="GeneID" id="96797954"/>
<protein>
    <submittedName>
        <fullName evidence="1">Group III truncated hemoglobin</fullName>
    </submittedName>
</protein>
<dbReference type="Proteomes" id="UP001621706">
    <property type="component" value="Unassembled WGS sequence"/>
</dbReference>
<accession>A0ABW8PAF6</accession>
<reference evidence="1 2" key="1">
    <citation type="submission" date="2024-02" db="EMBL/GenBank/DDBJ databases">
        <title>Comparative Genomic Analysis of Flavobacterium Species Causing Columnaris Disease of Freshwater Fish in Thailand: Insights into Virulence and Resistance Mechanisms.</title>
        <authorList>
            <person name="Nguyen D."/>
            <person name="Chokmangmeepisarn P."/>
            <person name="Khianchaikhan K."/>
            <person name="Morishita M."/>
            <person name="Bunnoy A."/>
            <person name="Rodkhum C."/>
        </authorList>
    </citation>
    <scope>NUCLEOTIDE SEQUENCE [LARGE SCALE GENOMIC DNA]</scope>
    <source>
        <strain evidence="1 2">CNRT2201</strain>
    </source>
</reference>
<gene>
    <name evidence="1" type="ORF">V3I07_10640</name>
</gene>
<comment type="caution">
    <text evidence="1">The sequence shown here is derived from an EMBL/GenBank/DDBJ whole genome shotgun (WGS) entry which is preliminary data.</text>
</comment>
<dbReference type="InterPro" id="IPR009050">
    <property type="entry name" value="Globin-like_sf"/>
</dbReference>
<sequence>MIKINNFINLISYIGHIMRDIETREDLLFIMKEFYDKLLADDKINFFFNKVTHVAQHLDQHLDILCTFWEQALFLKGGYANNMFQIHKDVHDKLPFLKEHYDIWLDYLYDSIDPYFEGKVAEQMKKMAVNMATVLKIKLV</sequence>